<accession>A0A8X6NQK6</accession>
<reference evidence="1" key="1">
    <citation type="submission" date="2020-08" db="EMBL/GenBank/DDBJ databases">
        <title>Multicomponent nature underlies the extraordinary mechanical properties of spider dragline silk.</title>
        <authorList>
            <person name="Kono N."/>
            <person name="Nakamura H."/>
            <person name="Mori M."/>
            <person name="Yoshida Y."/>
            <person name="Ohtoshi R."/>
            <person name="Malay A.D."/>
            <person name="Moran D.A.P."/>
            <person name="Tomita M."/>
            <person name="Numata K."/>
            <person name="Arakawa K."/>
        </authorList>
    </citation>
    <scope>NUCLEOTIDE SEQUENCE</scope>
</reference>
<keyword evidence="2" id="KW-1185">Reference proteome</keyword>
<gene>
    <name evidence="1" type="primary">AVEN_261817_1</name>
    <name evidence="1" type="ORF">NPIL_16901</name>
</gene>
<evidence type="ECO:0000313" key="1">
    <source>
        <dbReference type="EMBL" id="GFT26009.1"/>
    </source>
</evidence>
<dbReference type="Proteomes" id="UP000887013">
    <property type="component" value="Unassembled WGS sequence"/>
</dbReference>
<sequence>MASFESAQQTPDDMVRILLTKDEVFQRMFNEVYEYCNLQPEEQERAQNIFQETFPNYNDLNVTRFHAQWMQDKIHQTMNAQQPDETPNETCRKLVYDGGTKSYLNARVLPLNRKRRQEKFNLGEFVRQKRTNGDYYQITFSDRESVEDLMEELNEDKARNDQRADITLNRIVEMVAILNSTCNYRILELHPERRIH</sequence>
<proteinExistence type="predicted"/>
<protein>
    <submittedName>
        <fullName evidence="1">Uncharacterized protein</fullName>
    </submittedName>
</protein>
<comment type="caution">
    <text evidence="1">The sequence shown here is derived from an EMBL/GenBank/DDBJ whole genome shotgun (WGS) entry which is preliminary data.</text>
</comment>
<dbReference type="OrthoDB" id="6413683at2759"/>
<organism evidence="1 2">
    <name type="scientific">Nephila pilipes</name>
    <name type="common">Giant wood spider</name>
    <name type="synonym">Nephila maculata</name>
    <dbReference type="NCBI Taxonomy" id="299642"/>
    <lineage>
        <taxon>Eukaryota</taxon>
        <taxon>Metazoa</taxon>
        <taxon>Ecdysozoa</taxon>
        <taxon>Arthropoda</taxon>
        <taxon>Chelicerata</taxon>
        <taxon>Arachnida</taxon>
        <taxon>Araneae</taxon>
        <taxon>Araneomorphae</taxon>
        <taxon>Entelegynae</taxon>
        <taxon>Araneoidea</taxon>
        <taxon>Nephilidae</taxon>
        <taxon>Nephila</taxon>
    </lineage>
</organism>
<dbReference type="EMBL" id="BMAW01106771">
    <property type="protein sequence ID" value="GFT26009.1"/>
    <property type="molecule type" value="Genomic_DNA"/>
</dbReference>
<evidence type="ECO:0000313" key="2">
    <source>
        <dbReference type="Proteomes" id="UP000887013"/>
    </source>
</evidence>
<name>A0A8X6NQK6_NEPPI</name>
<dbReference type="AlphaFoldDB" id="A0A8X6NQK6"/>